<organism evidence="5 6">
    <name type="scientific">Clostridium beijerinckii</name>
    <name type="common">Clostridium MP</name>
    <dbReference type="NCBI Taxonomy" id="1520"/>
    <lineage>
        <taxon>Bacteria</taxon>
        <taxon>Bacillati</taxon>
        <taxon>Bacillota</taxon>
        <taxon>Clostridia</taxon>
        <taxon>Eubacteriales</taxon>
        <taxon>Clostridiaceae</taxon>
        <taxon>Clostridium</taxon>
    </lineage>
</organism>
<evidence type="ECO:0000259" key="4">
    <source>
        <dbReference type="Pfam" id="PF01420"/>
    </source>
</evidence>
<dbReference type="GO" id="GO:0009307">
    <property type="term" value="P:DNA restriction-modification system"/>
    <property type="evidence" value="ECO:0007669"/>
    <property type="project" value="UniProtKB-KW"/>
</dbReference>
<dbReference type="Gene3D" id="3.90.220.20">
    <property type="entry name" value="DNA methylase specificity domains"/>
    <property type="match status" value="2"/>
</dbReference>
<dbReference type="Proteomes" id="UP001194098">
    <property type="component" value="Unassembled WGS sequence"/>
</dbReference>
<keyword evidence="3" id="KW-0238">DNA-binding</keyword>
<protein>
    <recommendedName>
        <fullName evidence="4">Type I restriction modification DNA specificity domain-containing protein</fullName>
    </recommendedName>
</protein>
<dbReference type="InterPro" id="IPR052021">
    <property type="entry name" value="Type-I_RS_S_subunit"/>
</dbReference>
<dbReference type="SUPFAM" id="SSF116734">
    <property type="entry name" value="DNA methylase specificity domain"/>
    <property type="match status" value="2"/>
</dbReference>
<dbReference type="PANTHER" id="PTHR30408:SF13">
    <property type="entry name" value="TYPE I RESTRICTION ENZYME HINDI SPECIFICITY SUBUNIT"/>
    <property type="match status" value="1"/>
</dbReference>
<dbReference type="EMBL" id="JABAGV010000021">
    <property type="protein sequence ID" value="MBC2475015.1"/>
    <property type="molecule type" value="Genomic_DNA"/>
</dbReference>
<proteinExistence type="inferred from homology"/>
<dbReference type="PANTHER" id="PTHR30408">
    <property type="entry name" value="TYPE-1 RESTRICTION ENZYME ECOKI SPECIFICITY PROTEIN"/>
    <property type="match status" value="1"/>
</dbReference>
<keyword evidence="2" id="KW-0680">Restriction system</keyword>
<name>A0AAW3W7R1_CLOBE</name>
<feature type="domain" description="Type I restriction modification DNA specificity" evidence="4">
    <location>
        <begin position="6"/>
        <end position="189"/>
    </location>
</feature>
<accession>A0AAW3W7R1</accession>
<reference evidence="5" key="1">
    <citation type="submission" date="2020-04" db="EMBL/GenBank/DDBJ databases">
        <authorList>
            <person name="Brown S."/>
        </authorList>
    </citation>
    <scope>NUCLEOTIDE SEQUENCE</scope>
    <source>
        <strain evidence="5">DJ015</strain>
    </source>
</reference>
<feature type="domain" description="Type I restriction modification DNA specificity" evidence="4">
    <location>
        <begin position="219"/>
        <end position="373"/>
    </location>
</feature>
<dbReference type="InterPro" id="IPR000055">
    <property type="entry name" value="Restrct_endonuc_typeI_TRD"/>
</dbReference>
<dbReference type="GO" id="GO:0003677">
    <property type="term" value="F:DNA binding"/>
    <property type="evidence" value="ECO:0007669"/>
    <property type="project" value="UniProtKB-KW"/>
</dbReference>
<dbReference type="CDD" id="cd17517">
    <property type="entry name" value="RMtype1_S_EcoKI_StySPI-TRD2-CR2_like"/>
    <property type="match status" value="1"/>
</dbReference>
<sequence length="422" mass="48163">MSFSKLKKFKLGEIYDIYSGLSKSRGEFGRGYPFLTFKEVFNNYFMPDNLENLVNSTEKERERCSIKRGDIFLTRTSETANELGMSCVALKDYDNATFNGFTKRLRLKKGIDIEINPEYIGYYLRSPKIRNYMSSLSTMTTRASLNSSMINNIVLELPEYDIQVEIGKMLKVLDDKIELNNNVNKTLEEMAQAIFKSWFVDFEPFQDGEFEDSELGKIPKGWRVGTIGDYVKVKSGFAFKSIWWKDSGVPVIKIKNISNNTIDFHECSFVENDKVDYAKDFKVSGGDLLIAMTGATIGKFAIVPQIYPTMLVNQRVGKFFLGENPILKIPFIYGVLNFEYVQEAIIARGTGSAQPNISPTALETIKLTLPPKEVIEQFNYLECKLFSEIVRNQEENQILTDTRDTLLPKLMSGEIRVPLNEV</sequence>
<evidence type="ECO:0000256" key="2">
    <source>
        <dbReference type="ARBA" id="ARBA00022747"/>
    </source>
</evidence>
<evidence type="ECO:0000313" key="6">
    <source>
        <dbReference type="Proteomes" id="UP001194098"/>
    </source>
</evidence>
<evidence type="ECO:0000256" key="3">
    <source>
        <dbReference type="ARBA" id="ARBA00023125"/>
    </source>
</evidence>
<dbReference type="Pfam" id="PF01420">
    <property type="entry name" value="Methylase_S"/>
    <property type="match status" value="2"/>
</dbReference>
<reference evidence="5" key="2">
    <citation type="journal article" date="2022" name="Nat. Biotechnol.">
        <title>Carbon-negative production of acetone and isopropanol by gas fermentation at industrial pilot scale.</title>
        <authorList>
            <person name="Liew F.E."/>
            <person name="Nogle R."/>
            <person name="Abdalla T."/>
            <person name="Rasor B.J."/>
            <person name="Canter C."/>
            <person name="Jensen R.O."/>
            <person name="Wang L."/>
            <person name="Strutz J."/>
            <person name="Chirania P."/>
            <person name="De Tissera S."/>
            <person name="Mueller A.P."/>
            <person name="Ruan Z."/>
            <person name="Gao A."/>
            <person name="Tran L."/>
            <person name="Engle N.L."/>
            <person name="Bromley J.C."/>
            <person name="Daniell J."/>
            <person name="Conrado R."/>
            <person name="Tschaplinski T.J."/>
            <person name="Giannone R.J."/>
            <person name="Hettich R.L."/>
            <person name="Karim A.S."/>
            <person name="Simpson S.D."/>
            <person name="Brown S.D."/>
            <person name="Leang C."/>
            <person name="Jewett M.C."/>
            <person name="Kopke M."/>
        </authorList>
    </citation>
    <scope>NUCLEOTIDE SEQUENCE</scope>
    <source>
        <strain evidence="5">DJ015</strain>
    </source>
</reference>
<dbReference type="CDD" id="cd17278">
    <property type="entry name" value="RMtype1_S_LdeBORF1052P-TRD2-CR2"/>
    <property type="match status" value="1"/>
</dbReference>
<evidence type="ECO:0000313" key="5">
    <source>
        <dbReference type="EMBL" id="MBC2475015.1"/>
    </source>
</evidence>
<dbReference type="AlphaFoldDB" id="A0AAW3W7R1"/>
<dbReference type="InterPro" id="IPR044946">
    <property type="entry name" value="Restrct_endonuc_typeI_TRD_sf"/>
</dbReference>
<evidence type="ECO:0000256" key="1">
    <source>
        <dbReference type="ARBA" id="ARBA00010923"/>
    </source>
</evidence>
<comment type="caution">
    <text evidence="5">The sequence shown here is derived from an EMBL/GenBank/DDBJ whole genome shotgun (WGS) entry which is preliminary data.</text>
</comment>
<gene>
    <name evidence="5" type="ORF">HGI39_09890</name>
</gene>
<dbReference type="RefSeq" id="WP_161223214.1">
    <property type="nucleotide sequence ID" value="NZ_JABAGV010000021.1"/>
</dbReference>
<comment type="similarity">
    <text evidence="1">Belongs to the type-I restriction system S methylase family.</text>
</comment>